<dbReference type="InterPro" id="IPR039650">
    <property type="entry name" value="HdrA-like"/>
</dbReference>
<dbReference type="EMBL" id="FPJO01000065">
    <property type="protein sequence ID" value="SFY45208.1"/>
    <property type="molecule type" value="Genomic_DNA"/>
</dbReference>
<dbReference type="Proteomes" id="UP000181909">
    <property type="component" value="Unassembled WGS sequence"/>
</dbReference>
<dbReference type="GO" id="GO:0046872">
    <property type="term" value="F:metal ion binding"/>
    <property type="evidence" value="ECO:0007669"/>
    <property type="project" value="UniProtKB-KW"/>
</dbReference>
<dbReference type="GO" id="GO:0016491">
    <property type="term" value="F:oxidoreductase activity"/>
    <property type="evidence" value="ECO:0007669"/>
    <property type="project" value="UniProtKB-KW"/>
</dbReference>
<evidence type="ECO:0000256" key="1">
    <source>
        <dbReference type="ARBA" id="ARBA00022485"/>
    </source>
</evidence>
<dbReference type="AlphaFoldDB" id="A0A1K2FDG1"/>
<protein>
    <submittedName>
        <fullName evidence="6">FAD dependent oxidoreductase</fullName>
    </submittedName>
</protein>
<dbReference type="SUPFAM" id="SSF51905">
    <property type="entry name" value="FAD/NAD(P)-binding domain"/>
    <property type="match status" value="1"/>
</dbReference>
<dbReference type="RefSeq" id="WP_072489736.1">
    <property type="nucleotide sequence ID" value="NZ_CP109382.1"/>
</dbReference>
<evidence type="ECO:0000313" key="6">
    <source>
        <dbReference type="EMBL" id="SFY45208.1"/>
    </source>
</evidence>
<evidence type="ECO:0000256" key="2">
    <source>
        <dbReference type="ARBA" id="ARBA00022723"/>
    </source>
</evidence>
<evidence type="ECO:0000256" key="3">
    <source>
        <dbReference type="ARBA" id="ARBA00023002"/>
    </source>
</evidence>
<reference evidence="6 7" key="1">
    <citation type="submission" date="2016-11" db="EMBL/GenBank/DDBJ databases">
        <authorList>
            <person name="Jaros S."/>
            <person name="Januszkiewicz K."/>
            <person name="Wedrychowicz H."/>
        </authorList>
    </citation>
    <scope>NUCLEOTIDE SEQUENCE [LARGE SCALE GENOMIC DNA]</scope>
    <source>
        <strain evidence="6 7">OK807</strain>
    </source>
</reference>
<dbReference type="PANTHER" id="PTHR43498:SF1">
    <property type="entry name" value="COB--COM HETERODISULFIDE REDUCTASE IRON-SULFUR SUBUNIT A"/>
    <property type="match status" value="1"/>
</dbReference>
<name>A0A1K2FDG1_STRAR</name>
<keyword evidence="1" id="KW-0004">4Fe-4S</keyword>
<keyword evidence="3" id="KW-0560">Oxidoreductase</keyword>
<keyword evidence="2" id="KW-0479">Metal-binding</keyword>
<dbReference type="OrthoDB" id="177652at2"/>
<dbReference type="PANTHER" id="PTHR43498">
    <property type="entry name" value="FERREDOXIN:COB-COM HETERODISULFIDE REDUCTASE SUBUNIT A"/>
    <property type="match status" value="1"/>
</dbReference>
<sequence>MAEKYDVIVAGGGSAGVAAAVAAARAGARTLLVERGPCLGGAATLRNVLTYCGIYTREDPPRQVVFGIAEEVLAALRAEGAVTAPQRFNGVCVVFDPEAVKRALDRLCAEAGVDVRLYSHVAEARRDGRRVTSVRIADHHGITEVTADAFVDATGEADLAAFAGAAVRYGNDGMVQNGSLGVRFGGIPPHADVSRARVSDAVHAARERGIGPLVSANGLVARLPLSGDVIAYIVDEGYDARDSAEVSRAEASARIQARAYLEVIRTLPDCENAYIVSTGPEIGTRESRHIAGRYRLSVDEVLGGAHFDDAIAAGAWPIEYHPAPGAPSQWLFIDDDGYFEIPLRSLWSADTDNLFAAGRNVDGDRMAGGSLRVMGTAFATGQAAGIAAALVARDGIALSTEDVRGELFRQGAHLPEPALT</sequence>
<organism evidence="6 7">
    <name type="scientific">Streptomyces atratus</name>
    <dbReference type="NCBI Taxonomy" id="1893"/>
    <lineage>
        <taxon>Bacteria</taxon>
        <taxon>Bacillati</taxon>
        <taxon>Actinomycetota</taxon>
        <taxon>Actinomycetes</taxon>
        <taxon>Kitasatosporales</taxon>
        <taxon>Streptomycetaceae</taxon>
        <taxon>Streptomyces</taxon>
    </lineage>
</organism>
<evidence type="ECO:0000256" key="4">
    <source>
        <dbReference type="ARBA" id="ARBA00023004"/>
    </source>
</evidence>
<gene>
    <name evidence="6" type="ORF">SAMN02787144_10653</name>
</gene>
<dbReference type="STRING" id="1893.SAMN02787144_10653"/>
<evidence type="ECO:0000313" key="7">
    <source>
        <dbReference type="Proteomes" id="UP000181909"/>
    </source>
</evidence>
<dbReference type="InterPro" id="IPR036188">
    <property type="entry name" value="FAD/NAD-bd_sf"/>
</dbReference>
<dbReference type="Pfam" id="PF12831">
    <property type="entry name" value="FAD_oxidored"/>
    <property type="match status" value="1"/>
</dbReference>
<accession>A0A1K2FDG1</accession>
<keyword evidence="4" id="KW-0408">Iron</keyword>
<dbReference type="GO" id="GO:0051539">
    <property type="term" value="F:4 iron, 4 sulfur cluster binding"/>
    <property type="evidence" value="ECO:0007669"/>
    <property type="project" value="UniProtKB-KW"/>
</dbReference>
<proteinExistence type="predicted"/>
<evidence type="ECO:0000256" key="5">
    <source>
        <dbReference type="ARBA" id="ARBA00023014"/>
    </source>
</evidence>
<dbReference type="Gene3D" id="3.50.50.60">
    <property type="entry name" value="FAD/NAD(P)-binding domain"/>
    <property type="match status" value="1"/>
</dbReference>
<keyword evidence="5" id="KW-0411">Iron-sulfur</keyword>